<evidence type="ECO:0000256" key="4">
    <source>
        <dbReference type="ARBA" id="ARBA00023134"/>
    </source>
</evidence>
<keyword evidence="4 5" id="KW-0342">GTP-binding</keyword>
<dbReference type="Pfam" id="PF01983">
    <property type="entry name" value="CofC"/>
    <property type="match status" value="1"/>
</dbReference>
<evidence type="ECO:0000256" key="2">
    <source>
        <dbReference type="ARBA" id="ARBA00022695"/>
    </source>
</evidence>
<feature type="binding site" evidence="5">
    <location>
        <position position="159"/>
    </location>
    <ligand>
        <name>phosphoenolpyruvate</name>
        <dbReference type="ChEBI" id="CHEBI:58702"/>
    </ligand>
</feature>
<dbReference type="HAMAP" id="MF_02114">
    <property type="entry name" value="CofC"/>
    <property type="match status" value="1"/>
</dbReference>
<accession>A0A7W8QLB7</accession>
<gene>
    <name evidence="5" type="primary">fbiD</name>
    <name evidence="6" type="ORF">HDA36_002637</name>
</gene>
<name>A0A7W8QLB7_9ACTN</name>
<comment type="pathway">
    <text evidence="5">Cofactor biosynthesis; coenzyme F420 biosynthesis.</text>
</comment>
<dbReference type="AlphaFoldDB" id="A0A7W8QLB7"/>
<feature type="binding site" evidence="5">
    <location>
        <position position="140"/>
    </location>
    <ligand>
        <name>phosphoenolpyruvate</name>
        <dbReference type="ChEBI" id="CHEBI:58702"/>
    </ligand>
</feature>
<comment type="caution">
    <text evidence="6">The sequence shown here is derived from an EMBL/GenBank/DDBJ whole genome shotgun (WGS) entry which is preliminary data.</text>
</comment>
<dbReference type="GO" id="GO:0052645">
    <property type="term" value="P:F420-0 metabolic process"/>
    <property type="evidence" value="ECO:0007669"/>
    <property type="project" value="UniProtKB-UniRule"/>
</dbReference>
<dbReference type="GO" id="GO:0043814">
    <property type="term" value="F:phospholactate guanylyltransferase activity"/>
    <property type="evidence" value="ECO:0007669"/>
    <property type="project" value="InterPro"/>
</dbReference>
<dbReference type="SUPFAM" id="SSF53448">
    <property type="entry name" value="Nucleotide-diphospho-sugar transferases"/>
    <property type="match status" value="1"/>
</dbReference>
<dbReference type="Gene3D" id="3.90.550.10">
    <property type="entry name" value="Spore Coat Polysaccharide Biosynthesis Protein SpsA, Chain A"/>
    <property type="match status" value="1"/>
</dbReference>
<sequence length="210" mass="21470">MGELWSVLVPVKGLARAKTRLSPLGGALRSELALAFARDTVTAAAACPRVGEVLAVTGDPLAQRALAELGASVVGGEPGTGLNPALEYGAAAARLRSPGQGVCALSADLPALRPEELERALDDAARYPRSFVADAAGVGTTLYAAAPGAEFAPAFEGPSRRRHLRLGAVELSRADLPGLRRDADTPADLDAARGLGVGRYTAAALERLGL</sequence>
<comment type="similarity">
    <text evidence="5">Belongs to the CofC family.</text>
</comment>
<dbReference type="Proteomes" id="UP000572635">
    <property type="component" value="Unassembled WGS sequence"/>
</dbReference>
<comment type="function">
    <text evidence="5">Guanylyltransferase that catalyzes the activation of phosphoenolpyruvate (PEP) as enolpyruvoyl-2-diphospho-5'-guanosine, via the condensation of PEP with GTP. It is involved in the biosynthesis of coenzyme F420, a hydride carrier cofactor.</text>
</comment>
<dbReference type="InterPro" id="IPR002835">
    <property type="entry name" value="CofC"/>
</dbReference>
<keyword evidence="3 5" id="KW-0547">Nucleotide-binding</keyword>
<keyword evidence="7" id="KW-1185">Reference proteome</keyword>
<dbReference type="EMBL" id="JACHDB010000001">
    <property type="protein sequence ID" value="MBB5432553.1"/>
    <property type="molecule type" value="Genomic_DNA"/>
</dbReference>
<evidence type="ECO:0000313" key="6">
    <source>
        <dbReference type="EMBL" id="MBB5432553.1"/>
    </source>
</evidence>
<evidence type="ECO:0000313" key="7">
    <source>
        <dbReference type="Proteomes" id="UP000572635"/>
    </source>
</evidence>
<dbReference type="PANTHER" id="PTHR40392:SF1">
    <property type="entry name" value="2-PHOSPHO-L-LACTATE GUANYLYLTRANSFERASE"/>
    <property type="match status" value="1"/>
</dbReference>
<comment type="caution">
    <text evidence="5">Lacks conserved residue(s) required for the propagation of feature annotation.</text>
</comment>
<organism evidence="6 7">
    <name type="scientific">Nocardiopsis composta</name>
    <dbReference type="NCBI Taxonomy" id="157465"/>
    <lineage>
        <taxon>Bacteria</taxon>
        <taxon>Bacillati</taxon>
        <taxon>Actinomycetota</taxon>
        <taxon>Actinomycetes</taxon>
        <taxon>Streptosporangiales</taxon>
        <taxon>Nocardiopsidaceae</taxon>
        <taxon>Nocardiopsis</taxon>
    </lineage>
</organism>
<dbReference type="EC" id="2.7.7.105" evidence="5"/>
<protein>
    <recommendedName>
        <fullName evidence="5">Phosphoenolpyruvate guanylyltransferase</fullName>
        <shortName evidence="5">PEP guanylyltransferase</shortName>
        <ecNumber evidence="5">2.7.7.105</ecNumber>
    </recommendedName>
</protein>
<dbReference type="RefSeq" id="WP_184392107.1">
    <property type="nucleotide sequence ID" value="NZ_BAAAJD010000043.1"/>
</dbReference>
<proteinExistence type="inferred from homology"/>
<dbReference type="PANTHER" id="PTHR40392">
    <property type="entry name" value="2-PHOSPHO-L-LACTATE GUANYLYLTRANSFERASE"/>
    <property type="match status" value="1"/>
</dbReference>
<keyword evidence="1 5" id="KW-0808">Transferase</keyword>
<dbReference type="InterPro" id="IPR029044">
    <property type="entry name" value="Nucleotide-diphossugar_trans"/>
</dbReference>
<comment type="catalytic activity">
    <reaction evidence="5">
        <text>phosphoenolpyruvate + GTP + H(+) = enolpyruvoyl-2-diphospho-5'-guanosine + diphosphate</text>
        <dbReference type="Rhea" id="RHEA:30519"/>
        <dbReference type="ChEBI" id="CHEBI:15378"/>
        <dbReference type="ChEBI" id="CHEBI:33019"/>
        <dbReference type="ChEBI" id="CHEBI:37565"/>
        <dbReference type="ChEBI" id="CHEBI:58702"/>
        <dbReference type="ChEBI" id="CHEBI:143701"/>
        <dbReference type="EC" id="2.7.7.105"/>
    </reaction>
</comment>
<evidence type="ECO:0000256" key="5">
    <source>
        <dbReference type="HAMAP-Rule" id="MF_02114"/>
    </source>
</evidence>
<evidence type="ECO:0000256" key="1">
    <source>
        <dbReference type="ARBA" id="ARBA00022679"/>
    </source>
</evidence>
<dbReference type="NCBIfam" id="TIGR03552">
    <property type="entry name" value="F420_cofC"/>
    <property type="match status" value="1"/>
</dbReference>
<reference evidence="6 7" key="1">
    <citation type="submission" date="2020-08" db="EMBL/GenBank/DDBJ databases">
        <title>Sequencing the genomes of 1000 actinobacteria strains.</title>
        <authorList>
            <person name="Klenk H.-P."/>
        </authorList>
    </citation>
    <scope>NUCLEOTIDE SEQUENCE [LARGE SCALE GENOMIC DNA]</scope>
    <source>
        <strain evidence="6 7">DSM 44551</strain>
    </source>
</reference>
<dbReference type="GO" id="GO:0005525">
    <property type="term" value="F:GTP binding"/>
    <property type="evidence" value="ECO:0007669"/>
    <property type="project" value="UniProtKB-KW"/>
</dbReference>
<dbReference type="UniPathway" id="UPA00071"/>
<evidence type="ECO:0000256" key="3">
    <source>
        <dbReference type="ARBA" id="ARBA00022741"/>
    </source>
</evidence>
<keyword evidence="2 5" id="KW-0548">Nucleotidyltransferase</keyword>